<keyword evidence="6 13" id="KW-0573">Peptidoglycan synthesis</keyword>
<dbReference type="InterPro" id="IPR041280">
    <property type="entry name" value="Big_10"/>
</dbReference>
<evidence type="ECO:0000256" key="1">
    <source>
        <dbReference type="ARBA" id="ARBA00004752"/>
    </source>
</evidence>
<comment type="caution">
    <text evidence="16">The sequence shown here is derived from an EMBL/GenBank/DDBJ whole genome shotgun (WGS) entry which is preliminary data.</text>
</comment>
<dbReference type="Gene3D" id="2.40.440.10">
    <property type="entry name" value="L,D-transpeptidase catalytic domain-like"/>
    <property type="match status" value="1"/>
</dbReference>
<evidence type="ECO:0000256" key="6">
    <source>
        <dbReference type="ARBA" id="ARBA00022984"/>
    </source>
</evidence>
<dbReference type="CDD" id="cd16913">
    <property type="entry name" value="YkuD_like"/>
    <property type="match status" value="1"/>
</dbReference>
<evidence type="ECO:0000256" key="11">
    <source>
        <dbReference type="ARBA" id="ARBA00023316"/>
    </source>
</evidence>
<evidence type="ECO:0000256" key="13">
    <source>
        <dbReference type="PROSITE-ProRule" id="PRU01373"/>
    </source>
</evidence>
<keyword evidence="10" id="KW-0012">Acyltransferase</keyword>
<keyword evidence="2" id="KW-1003">Cell membrane</keyword>
<dbReference type="InterPro" id="IPR005490">
    <property type="entry name" value="LD_TPept_cat_dom"/>
</dbReference>
<evidence type="ECO:0000256" key="3">
    <source>
        <dbReference type="ARBA" id="ARBA00022679"/>
    </source>
</evidence>
<dbReference type="CDD" id="cd13432">
    <property type="entry name" value="LDT_IgD_like_2"/>
    <property type="match status" value="1"/>
</dbReference>
<keyword evidence="17" id="KW-1185">Reference proteome</keyword>
<keyword evidence="8" id="KW-0564">Palmitate</keyword>
<gene>
    <name evidence="16" type="ORF">FNH08_29110</name>
</gene>
<dbReference type="OrthoDB" id="5242354at2"/>
<reference evidence="16 17" key="1">
    <citation type="submission" date="2019-07" db="EMBL/GenBank/DDBJ databases">
        <title>New species of Amycolatopsis and Streptomyces.</title>
        <authorList>
            <person name="Duangmal K."/>
            <person name="Teo W.F.A."/>
            <person name="Lipun K."/>
        </authorList>
    </citation>
    <scope>NUCLEOTIDE SEQUENCE [LARGE SCALE GENOMIC DNA]</scope>
    <source>
        <strain evidence="16 17">NBRC 106415</strain>
    </source>
</reference>
<dbReference type="GO" id="GO:0071555">
    <property type="term" value="P:cell wall organization"/>
    <property type="evidence" value="ECO:0007669"/>
    <property type="project" value="UniProtKB-UniRule"/>
</dbReference>
<keyword evidence="7" id="KW-0472">Membrane</keyword>
<keyword evidence="11 13" id="KW-0961">Cell wall biogenesis/degradation</keyword>
<keyword evidence="3" id="KW-0808">Transferase</keyword>
<feature type="region of interest" description="Disordered" evidence="14">
    <location>
        <begin position="128"/>
        <end position="149"/>
    </location>
</feature>
<dbReference type="GO" id="GO:0071972">
    <property type="term" value="F:peptidoglycan L,D-transpeptidase activity"/>
    <property type="evidence" value="ECO:0007669"/>
    <property type="project" value="TreeGrafter"/>
</dbReference>
<dbReference type="PANTHER" id="PTHR30582:SF2">
    <property type="entry name" value="L,D-TRANSPEPTIDASE YCIB-RELATED"/>
    <property type="match status" value="1"/>
</dbReference>
<keyword evidence="5 13" id="KW-0133">Cell shape</keyword>
<keyword evidence="9" id="KW-0449">Lipoprotein</keyword>
<feature type="domain" description="L,D-TPase catalytic" evidence="15">
    <location>
        <begin position="286"/>
        <end position="417"/>
    </location>
</feature>
<dbReference type="Gene3D" id="2.60.40.3780">
    <property type="match status" value="1"/>
</dbReference>
<feature type="active site" description="Proton donor/acceptor" evidence="13">
    <location>
        <position position="366"/>
    </location>
</feature>
<evidence type="ECO:0000259" key="15">
    <source>
        <dbReference type="PROSITE" id="PS52029"/>
    </source>
</evidence>
<evidence type="ECO:0000256" key="7">
    <source>
        <dbReference type="ARBA" id="ARBA00023136"/>
    </source>
</evidence>
<dbReference type="UniPathway" id="UPA00219"/>
<keyword evidence="4" id="KW-0732">Signal</keyword>
<dbReference type="Gene3D" id="2.60.40.3710">
    <property type="match status" value="1"/>
</dbReference>
<dbReference type="InterPro" id="IPR050979">
    <property type="entry name" value="LD-transpeptidase"/>
</dbReference>
<accession>A0A5N8XNI3</accession>
<comment type="pathway">
    <text evidence="12">Glycan biosynthesis.</text>
</comment>
<evidence type="ECO:0000256" key="12">
    <source>
        <dbReference type="ARBA" id="ARBA00060592"/>
    </source>
</evidence>
<dbReference type="PANTHER" id="PTHR30582">
    <property type="entry name" value="L,D-TRANSPEPTIDASE"/>
    <property type="match status" value="1"/>
</dbReference>
<dbReference type="InterPro" id="IPR038063">
    <property type="entry name" value="Transpep_catalytic_dom"/>
</dbReference>
<evidence type="ECO:0000256" key="5">
    <source>
        <dbReference type="ARBA" id="ARBA00022960"/>
    </source>
</evidence>
<protein>
    <submittedName>
        <fullName evidence="16">L,D-transpeptidase family protein</fullName>
    </submittedName>
</protein>
<evidence type="ECO:0000256" key="8">
    <source>
        <dbReference type="ARBA" id="ARBA00023139"/>
    </source>
</evidence>
<dbReference type="GO" id="GO:0008360">
    <property type="term" value="P:regulation of cell shape"/>
    <property type="evidence" value="ECO:0007669"/>
    <property type="project" value="UniProtKB-UniRule"/>
</dbReference>
<dbReference type="GO" id="GO:0016746">
    <property type="term" value="F:acyltransferase activity"/>
    <property type="evidence" value="ECO:0007669"/>
    <property type="project" value="UniProtKB-KW"/>
</dbReference>
<evidence type="ECO:0000256" key="4">
    <source>
        <dbReference type="ARBA" id="ARBA00022729"/>
    </source>
</evidence>
<dbReference type="GO" id="GO:0018104">
    <property type="term" value="P:peptidoglycan-protein cross-linking"/>
    <property type="evidence" value="ECO:0007669"/>
    <property type="project" value="TreeGrafter"/>
</dbReference>
<evidence type="ECO:0000256" key="10">
    <source>
        <dbReference type="ARBA" id="ARBA00023315"/>
    </source>
</evidence>
<dbReference type="AlphaFoldDB" id="A0A5N8XNI3"/>
<organism evidence="16 17">
    <name type="scientific">Streptomyces spongiae</name>
    <dbReference type="NCBI Taxonomy" id="565072"/>
    <lineage>
        <taxon>Bacteria</taxon>
        <taxon>Bacillati</taxon>
        <taxon>Actinomycetota</taxon>
        <taxon>Actinomycetes</taxon>
        <taxon>Kitasatosporales</taxon>
        <taxon>Streptomycetaceae</taxon>
        <taxon>Streptomyces</taxon>
    </lineage>
</organism>
<evidence type="ECO:0000256" key="9">
    <source>
        <dbReference type="ARBA" id="ARBA00023288"/>
    </source>
</evidence>
<dbReference type="Proteomes" id="UP000400924">
    <property type="component" value="Unassembled WGS sequence"/>
</dbReference>
<dbReference type="EMBL" id="VJZC01000266">
    <property type="protein sequence ID" value="MPY61053.1"/>
    <property type="molecule type" value="Genomic_DNA"/>
</dbReference>
<proteinExistence type="predicted"/>
<dbReference type="Pfam" id="PF17964">
    <property type="entry name" value="Big_10"/>
    <property type="match status" value="1"/>
</dbReference>
<feature type="active site" description="Nucleophile" evidence="13">
    <location>
        <position position="385"/>
    </location>
</feature>
<evidence type="ECO:0000256" key="2">
    <source>
        <dbReference type="ARBA" id="ARBA00022475"/>
    </source>
</evidence>
<dbReference type="Pfam" id="PF03734">
    <property type="entry name" value="YkuD"/>
    <property type="match status" value="1"/>
</dbReference>
<dbReference type="SUPFAM" id="SSF141523">
    <property type="entry name" value="L,D-transpeptidase catalytic domain-like"/>
    <property type="match status" value="1"/>
</dbReference>
<evidence type="ECO:0000313" key="17">
    <source>
        <dbReference type="Proteomes" id="UP000400924"/>
    </source>
</evidence>
<evidence type="ECO:0000313" key="16">
    <source>
        <dbReference type="EMBL" id="MPY61053.1"/>
    </source>
</evidence>
<dbReference type="PROSITE" id="PS52029">
    <property type="entry name" value="LD_TPASE"/>
    <property type="match status" value="1"/>
</dbReference>
<evidence type="ECO:0000256" key="14">
    <source>
        <dbReference type="SAM" id="MobiDB-lite"/>
    </source>
</evidence>
<name>A0A5N8XNI3_9ACTN</name>
<dbReference type="GO" id="GO:0005576">
    <property type="term" value="C:extracellular region"/>
    <property type="evidence" value="ECO:0007669"/>
    <property type="project" value="TreeGrafter"/>
</dbReference>
<dbReference type="FunFam" id="2.40.440.10:FF:000005">
    <property type="entry name" value="L,D-transpeptidase 2"/>
    <property type="match status" value="1"/>
</dbReference>
<comment type="pathway">
    <text evidence="1 13">Cell wall biogenesis; peptidoglycan biosynthesis.</text>
</comment>
<sequence length="446" mass="47180">MRFLPHPDNFLISALHAGPMHDGESTHRTGPAPVPAFAPRPARRVPARSTMALLSVSLCLLAGCGTGASDAKNPAGDPAKRPVHAAGAATGPRLDLHATDGQEHVPVTTGGRVTVEGGTITEVSLSTADGRAVPGERSPDRKSWAPSGDLKHGTAYRLTAVATDTEGHRVSRSVTFRTLAEADRFTGTYTPENGSTVGVGMPVSFTFDKPITDKKAVESAIEVSADSGQTVVGHWFGGQRLDFRPREYWKSHSTVTVRIRLAGVKGAADAYGEQDRTLRFKVGRGQVSTVDAAAHTMKVVRDGTTVRNIPITAGAASSPTWNGRMVISEKLISTRMNGATVGYAGQYDIPDVPHAMRLSTSGTFIHGNYWGADSVFGRSNISHGCVGLNDIKGGGDSGQDAAWFYDNSLIGDVVVVKNSDDKVIAPDNGLNGWNMPWSEWTAGSAR</sequence>